<evidence type="ECO:0000259" key="2">
    <source>
        <dbReference type="Pfam" id="PF16391"/>
    </source>
</evidence>
<comment type="caution">
    <text evidence="4">The sequence shown here is derived from an EMBL/GenBank/DDBJ whole genome shotgun (WGS) entry which is preliminary data.</text>
</comment>
<dbReference type="InterPro" id="IPR032527">
    <property type="entry name" value="DUF4959"/>
</dbReference>
<feature type="domain" description="DUF5000" evidence="2">
    <location>
        <begin position="261"/>
        <end position="402"/>
    </location>
</feature>
<dbReference type="Pfam" id="PF16323">
    <property type="entry name" value="DUF4959"/>
    <property type="match status" value="1"/>
</dbReference>
<dbReference type="Gene3D" id="2.60.120.260">
    <property type="entry name" value="Galactose-binding domain-like"/>
    <property type="match status" value="1"/>
</dbReference>
<dbReference type="AlphaFoldDB" id="A0A4R6WIY1"/>
<dbReference type="RefSeq" id="WP_162850051.1">
    <property type="nucleotide sequence ID" value="NZ_SNYV01000011.1"/>
</dbReference>
<evidence type="ECO:0000259" key="1">
    <source>
        <dbReference type="Pfam" id="PF16323"/>
    </source>
</evidence>
<name>A0A4R6WIY1_9SPHI</name>
<feature type="domain" description="DUF4959" evidence="1">
    <location>
        <begin position="20"/>
        <end position="120"/>
    </location>
</feature>
<keyword evidence="5" id="KW-1185">Reference proteome</keyword>
<evidence type="ECO:0000259" key="3">
    <source>
        <dbReference type="Pfam" id="PF17166"/>
    </source>
</evidence>
<evidence type="ECO:0000313" key="5">
    <source>
        <dbReference type="Proteomes" id="UP000295292"/>
    </source>
</evidence>
<dbReference type="Pfam" id="PF16391">
    <property type="entry name" value="DUF5000"/>
    <property type="match status" value="1"/>
</dbReference>
<dbReference type="InterPro" id="IPR033431">
    <property type="entry name" value="DUF5126"/>
</dbReference>
<feature type="domain" description="DUF5126" evidence="3">
    <location>
        <begin position="123"/>
        <end position="226"/>
    </location>
</feature>
<dbReference type="InterPro" id="IPR008979">
    <property type="entry name" value="Galactose-bd-like_sf"/>
</dbReference>
<gene>
    <name evidence="4" type="ORF">CLV99_1569</name>
</gene>
<sequence>MNKIFIYTMIIVLGGLMIRCSEEKHGPIEADAAPTGPVSNVRVEPTWGGGRVTYTLPTSKSLSHVVAEVHMPDGKTKQFVSSQYTTTIEIEGLPKIDTYKVDVYAVNKSNHKSVAEKVEFACLQPPYLKVYESLKLSPDFGGINVKWDGNDSEARLGMVIMHNDSLGDFVQYASEYSTLEKLSHSFRGMKSEENKFGVFIKDRFGNTSDTLYAQMKPLFEKLVPKSKFKEVLLPGDTPIWPGLSYVQWQFLWDDVVLVDYDNPYSSSYYSRYFVTSNAAALPQHITIDIGDKYILSRMRLNNYYRFSDRNPKKYEVWGHPGPPPADGSWNGWVKLGEHEQFKPSGNLAGVSPVTAEDKKYWLDGDMVSLRTDVGPIRYIRLKVLSNWAGSANFAFHEITFWGSN</sequence>
<accession>A0A4R6WIY1</accession>
<protein>
    <submittedName>
        <fullName evidence="4">Uncharacterized protein DUF4959</fullName>
    </submittedName>
</protein>
<dbReference type="SUPFAM" id="SSF49785">
    <property type="entry name" value="Galactose-binding domain-like"/>
    <property type="match status" value="1"/>
</dbReference>
<proteinExistence type="predicted"/>
<reference evidence="4 5" key="1">
    <citation type="submission" date="2019-03" db="EMBL/GenBank/DDBJ databases">
        <title>Genomic Encyclopedia of Archaeal and Bacterial Type Strains, Phase II (KMG-II): from individual species to whole genera.</title>
        <authorList>
            <person name="Goeker M."/>
        </authorList>
    </citation>
    <scope>NUCLEOTIDE SEQUENCE [LARGE SCALE GENOMIC DNA]</scope>
    <source>
        <strain evidence="4 5">DSM 28353</strain>
    </source>
</reference>
<dbReference type="Pfam" id="PF17166">
    <property type="entry name" value="DUF5126"/>
    <property type="match status" value="1"/>
</dbReference>
<dbReference type="InterPro" id="IPR032164">
    <property type="entry name" value="DUF5000"/>
</dbReference>
<organism evidence="4 5">
    <name type="scientific">Sphingobacterium yanglingense</name>
    <dbReference type="NCBI Taxonomy" id="1437280"/>
    <lineage>
        <taxon>Bacteria</taxon>
        <taxon>Pseudomonadati</taxon>
        <taxon>Bacteroidota</taxon>
        <taxon>Sphingobacteriia</taxon>
        <taxon>Sphingobacteriales</taxon>
        <taxon>Sphingobacteriaceae</taxon>
        <taxon>Sphingobacterium</taxon>
    </lineage>
</organism>
<dbReference type="Proteomes" id="UP000295292">
    <property type="component" value="Unassembled WGS sequence"/>
</dbReference>
<evidence type="ECO:0000313" key="4">
    <source>
        <dbReference type="EMBL" id="TDQ80114.1"/>
    </source>
</evidence>
<dbReference type="EMBL" id="SNYV01000011">
    <property type="protein sequence ID" value="TDQ80114.1"/>
    <property type="molecule type" value="Genomic_DNA"/>
</dbReference>